<dbReference type="EMBL" id="DRKP01000014">
    <property type="protein sequence ID" value="HEB95041.1"/>
    <property type="molecule type" value="Genomic_DNA"/>
</dbReference>
<feature type="domain" description="HemY N-terminal" evidence="13">
    <location>
        <begin position="26"/>
        <end position="132"/>
    </location>
</feature>
<evidence type="ECO:0000256" key="3">
    <source>
        <dbReference type="ARBA" id="ARBA00004744"/>
    </source>
</evidence>
<dbReference type="InterPro" id="IPR010817">
    <property type="entry name" value="HemY_N"/>
</dbReference>
<evidence type="ECO:0000256" key="7">
    <source>
        <dbReference type="ARBA" id="ARBA00022989"/>
    </source>
</evidence>
<protein>
    <submittedName>
        <fullName evidence="14">Heme biosynthesis protein HemY</fullName>
    </submittedName>
</protein>
<organism evidence="14">
    <name type="scientific">Sedimenticola thiotaurini</name>
    <dbReference type="NCBI Taxonomy" id="1543721"/>
    <lineage>
        <taxon>Bacteria</taxon>
        <taxon>Pseudomonadati</taxon>
        <taxon>Pseudomonadota</taxon>
        <taxon>Gammaproteobacteria</taxon>
        <taxon>Chromatiales</taxon>
        <taxon>Sedimenticolaceae</taxon>
        <taxon>Sedimenticola</taxon>
    </lineage>
</organism>
<keyword evidence="10" id="KW-0802">TPR repeat</keyword>
<keyword evidence="5" id="KW-0997">Cell inner membrane</keyword>
<dbReference type="GO" id="GO:0006779">
    <property type="term" value="P:porphyrin-containing compound biosynthetic process"/>
    <property type="evidence" value="ECO:0007669"/>
    <property type="project" value="UniProtKB-KW"/>
</dbReference>
<comment type="caution">
    <text evidence="14">The sequence shown here is derived from an EMBL/GenBank/DDBJ whole genome shotgun (WGS) entry which is preliminary data.</text>
</comment>
<dbReference type="UniPathway" id="UPA00252"/>
<keyword evidence="8 12" id="KW-0472">Membrane</keyword>
<dbReference type="GO" id="GO:0005886">
    <property type="term" value="C:plasma membrane"/>
    <property type="evidence" value="ECO:0007669"/>
    <property type="project" value="UniProtKB-SubCell"/>
</dbReference>
<dbReference type="PROSITE" id="PS50005">
    <property type="entry name" value="TPR"/>
    <property type="match status" value="1"/>
</dbReference>
<dbReference type="GO" id="GO:0042168">
    <property type="term" value="P:heme metabolic process"/>
    <property type="evidence" value="ECO:0007669"/>
    <property type="project" value="InterPro"/>
</dbReference>
<evidence type="ECO:0000256" key="1">
    <source>
        <dbReference type="ARBA" id="ARBA00002962"/>
    </source>
</evidence>
<keyword evidence="6 12" id="KW-0812">Transmembrane</keyword>
<evidence type="ECO:0000256" key="5">
    <source>
        <dbReference type="ARBA" id="ARBA00022519"/>
    </source>
</evidence>
<name>A0A831RK83_9GAMM</name>
<keyword evidence="4" id="KW-1003">Cell membrane</keyword>
<keyword evidence="7 12" id="KW-1133">Transmembrane helix</keyword>
<evidence type="ECO:0000256" key="8">
    <source>
        <dbReference type="ARBA" id="ARBA00023136"/>
    </source>
</evidence>
<dbReference type="InterPro" id="IPR019734">
    <property type="entry name" value="TPR_rpt"/>
</dbReference>
<reference evidence="14" key="1">
    <citation type="journal article" date="2020" name="mSystems">
        <title>Genome- and Community-Level Interaction Insights into Carbon Utilization and Element Cycling Functions of Hydrothermarchaeota in Hydrothermal Sediment.</title>
        <authorList>
            <person name="Zhou Z."/>
            <person name="Liu Y."/>
            <person name="Xu W."/>
            <person name="Pan J."/>
            <person name="Luo Z.H."/>
            <person name="Li M."/>
        </authorList>
    </citation>
    <scope>NUCLEOTIDE SEQUENCE [LARGE SCALE GENOMIC DNA]</scope>
    <source>
        <strain evidence="14">HyVt-443</strain>
    </source>
</reference>
<proteinExistence type="predicted"/>
<dbReference type="SMART" id="SM00028">
    <property type="entry name" value="TPR"/>
    <property type="match status" value="1"/>
</dbReference>
<evidence type="ECO:0000313" key="14">
    <source>
        <dbReference type="EMBL" id="HEB95041.1"/>
    </source>
</evidence>
<keyword evidence="9" id="KW-0627">Porphyrin biosynthesis</keyword>
<dbReference type="Pfam" id="PF07219">
    <property type="entry name" value="HemY_N"/>
    <property type="match status" value="1"/>
</dbReference>
<dbReference type="SUPFAM" id="SSF48452">
    <property type="entry name" value="TPR-like"/>
    <property type="match status" value="2"/>
</dbReference>
<dbReference type="Gene3D" id="1.25.40.10">
    <property type="entry name" value="Tetratricopeptide repeat domain"/>
    <property type="match status" value="2"/>
</dbReference>
<evidence type="ECO:0000259" key="13">
    <source>
        <dbReference type="Pfam" id="PF07219"/>
    </source>
</evidence>
<dbReference type="NCBIfam" id="TIGR00540">
    <property type="entry name" value="TPR_hemY_coli"/>
    <property type="match status" value="1"/>
</dbReference>
<evidence type="ECO:0000256" key="11">
    <source>
        <dbReference type="SAM" id="MobiDB-lite"/>
    </source>
</evidence>
<comment type="subcellular location">
    <subcellularLocation>
        <location evidence="2">Cell inner membrane</location>
        <topology evidence="2">Multi-pass membrane protein</topology>
    </subcellularLocation>
</comment>
<dbReference type="Proteomes" id="UP000886251">
    <property type="component" value="Unassembled WGS sequence"/>
</dbReference>
<evidence type="ECO:0000256" key="4">
    <source>
        <dbReference type="ARBA" id="ARBA00022475"/>
    </source>
</evidence>
<comment type="function">
    <text evidence="1">Involved in a late step of protoheme IX synthesis.</text>
</comment>
<evidence type="ECO:0000256" key="6">
    <source>
        <dbReference type="ARBA" id="ARBA00022692"/>
    </source>
</evidence>
<feature type="transmembrane region" description="Helical" evidence="12">
    <location>
        <begin position="44"/>
        <end position="63"/>
    </location>
</feature>
<sequence>MKTLIVALLVLALSVFVALAVKHDNGYILIGYGNWSVEGSLAFFVLLDLLLFGLLYAGIRLLSRFLGLPRRLRDWRRRREAVRARKALTQGLVELSEGHWKSAEKNLVRHARQSETPLLNYLAAARSAQQQGAYDRRDHYLQLAHESMPSADVAVGLTQAELQLAHEQLEQALATLKHLRSIAPRHTHVLKLLKELYERLGDWEELYHLLPELKKRRVVGHDELEALELKVCGNLLDQAARSGELERLDQAWRRFPASARGNQALITRYAGHLMDLGQQDRVEKLLRETISRHWNPELVERYSRVDSSDLVRQLSSAEGWLKAHPRDPVLLLTLGRLSLKNRLWGKARSYLEASIGIEPGTAAYRELGALLESMGEPDKAMACYRAGLELVSDMPLPELPAPPRGNGQLEAAEPSPAVPTDVNPPQLGMVAEGKA</sequence>
<evidence type="ECO:0000256" key="2">
    <source>
        <dbReference type="ARBA" id="ARBA00004429"/>
    </source>
</evidence>
<accession>A0A831RK83</accession>
<evidence type="ECO:0000256" key="12">
    <source>
        <dbReference type="SAM" id="Phobius"/>
    </source>
</evidence>
<evidence type="ECO:0000256" key="10">
    <source>
        <dbReference type="PROSITE-ProRule" id="PRU00339"/>
    </source>
</evidence>
<gene>
    <name evidence="14" type="ORF">ENI96_01260</name>
</gene>
<evidence type="ECO:0000256" key="9">
    <source>
        <dbReference type="ARBA" id="ARBA00023244"/>
    </source>
</evidence>
<feature type="region of interest" description="Disordered" evidence="11">
    <location>
        <begin position="395"/>
        <end position="435"/>
    </location>
</feature>
<dbReference type="AlphaFoldDB" id="A0A831RK83"/>
<dbReference type="InterPro" id="IPR011990">
    <property type="entry name" value="TPR-like_helical_dom_sf"/>
</dbReference>
<dbReference type="InterPro" id="IPR005254">
    <property type="entry name" value="Heme_biosyn_assoc_TPR_pro"/>
</dbReference>
<comment type="pathway">
    <text evidence="3">Porphyrin-containing compound metabolism; protoheme biosynthesis.</text>
</comment>
<feature type="repeat" description="TPR" evidence="10">
    <location>
        <begin position="361"/>
        <end position="394"/>
    </location>
</feature>